<gene>
    <name evidence="2" type="ORF">BM613_08670</name>
</gene>
<proteinExistence type="predicted"/>
<keyword evidence="1" id="KW-1133">Transmembrane helix</keyword>
<comment type="caution">
    <text evidence="2">The sequence shown here is derived from an EMBL/GenBank/DDBJ whole genome shotgun (WGS) entry which is preliminary data.</text>
</comment>
<dbReference type="RefSeq" id="WP_109430795.1">
    <property type="nucleotide sequence ID" value="NZ_MPDK01000013.1"/>
</dbReference>
<protein>
    <submittedName>
        <fullName evidence="2">Uncharacterized protein</fullName>
    </submittedName>
</protein>
<feature type="transmembrane region" description="Helical" evidence="1">
    <location>
        <begin position="15"/>
        <end position="32"/>
    </location>
</feature>
<organism evidence="2 3">
    <name type="scientific">Sulfoacidibacillus thermotolerans</name>
    <name type="common">Acidibacillus sulfuroxidans</name>
    <dbReference type="NCBI Taxonomy" id="1765684"/>
    <lineage>
        <taxon>Bacteria</taxon>
        <taxon>Bacillati</taxon>
        <taxon>Bacillota</taxon>
        <taxon>Bacilli</taxon>
        <taxon>Bacillales</taxon>
        <taxon>Alicyclobacillaceae</taxon>
        <taxon>Sulfoacidibacillus</taxon>
    </lineage>
</organism>
<dbReference type="EMBL" id="MPDK01000013">
    <property type="protein sequence ID" value="PWI57390.1"/>
    <property type="molecule type" value="Genomic_DNA"/>
</dbReference>
<dbReference type="AlphaFoldDB" id="A0A2U3D7Y7"/>
<keyword evidence="1" id="KW-0472">Membrane</keyword>
<keyword evidence="3" id="KW-1185">Reference proteome</keyword>
<feature type="transmembrane region" description="Helical" evidence="1">
    <location>
        <begin position="39"/>
        <end position="57"/>
    </location>
</feature>
<dbReference type="Pfam" id="PF18936">
    <property type="entry name" value="DUF5684"/>
    <property type="match status" value="1"/>
</dbReference>
<evidence type="ECO:0000313" key="3">
    <source>
        <dbReference type="Proteomes" id="UP000245380"/>
    </source>
</evidence>
<feature type="transmembrane region" description="Helical" evidence="1">
    <location>
        <begin position="63"/>
        <end position="82"/>
    </location>
</feature>
<keyword evidence="1" id="KW-0812">Transmembrane</keyword>
<evidence type="ECO:0000256" key="1">
    <source>
        <dbReference type="SAM" id="Phobius"/>
    </source>
</evidence>
<feature type="transmembrane region" description="Helical" evidence="1">
    <location>
        <begin position="94"/>
        <end position="117"/>
    </location>
</feature>
<sequence>MNITHMYYHSVVPSGVYWLLYLYAGTVNYILYRKARVDLAWFAYIPFLSLFPLLWTIRKSAWNVLWVFVPIANVIFLLIWAARFFHVFGMSRWVLILFFIPWIGPLLLLVILSIMAFSPAYFYDPRRITWPTVM</sequence>
<accession>A0A2U3D7Y7</accession>
<reference evidence="2 3" key="1">
    <citation type="submission" date="2016-11" db="EMBL/GenBank/DDBJ databases">
        <title>Comparative genomics of Acidibacillus ferroxidans species.</title>
        <authorList>
            <person name="Oliveira G."/>
            <person name="Nunes G."/>
            <person name="Oliveira R."/>
            <person name="Araujo F."/>
            <person name="Salim A."/>
            <person name="Scholte L."/>
            <person name="Morais D."/>
            <person name="Nancucheo I."/>
            <person name="Johnson D.B."/>
            <person name="Grail B."/>
            <person name="Bittencourt J."/>
            <person name="Valadares R."/>
        </authorList>
    </citation>
    <scope>NUCLEOTIDE SEQUENCE [LARGE SCALE GENOMIC DNA]</scope>
    <source>
        <strain evidence="2 3">Y002</strain>
    </source>
</reference>
<dbReference type="InterPro" id="IPR043739">
    <property type="entry name" value="DUF5684"/>
</dbReference>
<name>A0A2U3D7Y7_SULT2</name>
<dbReference type="Proteomes" id="UP000245380">
    <property type="component" value="Unassembled WGS sequence"/>
</dbReference>
<evidence type="ECO:0000313" key="2">
    <source>
        <dbReference type="EMBL" id="PWI57390.1"/>
    </source>
</evidence>